<dbReference type="GO" id="GO:0008137">
    <property type="term" value="F:NADH dehydrogenase (ubiquinone) activity"/>
    <property type="evidence" value="ECO:0007669"/>
    <property type="project" value="UniProtKB-ARBA"/>
</dbReference>
<feature type="binding site" evidence="9">
    <location>
        <position position="137"/>
    </location>
    <ligand>
        <name>[2Fe-2S] cluster</name>
        <dbReference type="ChEBI" id="CHEBI:190135"/>
    </ligand>
</feature>
<dbReference type="Gene3D" id="1.10.10.1590">
    <property type="entry name" value="NADH-quinone oxidoreductase subunit E"/>
    <property type="match status" value="1"/>
</dbReference>
<dbReference type="InterPro" id="IPR041921">
    <property type="entry name" value="NuoE_N"/>
</dbReference>
<dbReference type="GO" id="GO:0005743">
    <property type="term" value="C:mitochondrial inner membrane"/>
    <property type="evidence" value="ECO:0007669"/>
    <property type="project" value="UniProtKB-ARBA"/>
</dbReference>
<dbReference type="FunFam" id="3.40.30.10:FF:000022">
    <property type="entry name" value="NADH dehydrogenase flavoprotein 2, mitochondrial"/>
    <property type="match status" value="1"/>
</dbReference>
<dbReference type="FunFam" id="1.10.10.1590:FF:000001">
    <property type="entry name" value="NADH-quinone oxidoreductase subunit E"/>
    <property type="match status" value="1"/>
</dbReference>
<dbReference type="Proteomes" id="UP000249723">
    <property type="component" value="Unassembled WGS sequence"/>
</dbReference>
<accession>A0A2X0KZI5</accession>
<evidence type="ECO:0000313" key="12">
    <source>
        <dbReference type="Proteomes" id="UP000249723"/>
    </source>
</evidence>
<comment type="similarity">
    <text evidence="1">Belongs to the complex I 24 kDa subunit family.</text>
</comment>
<evidence type="ECO:0000313" key="11">
    <source>
        <dbReference type="EMBL" id="SCZ88643.1"/>
    </source>
</evidence>
<dbReference type="NCBIfam" id="TIGR01958">
    <property type="entry name" value="nuoE_fam"/>
    <property type="match status" value="1"/>
</dbReference>
<comment type="cofactor">
    <cofactor evidence="8">
        <name>[2Fe-2S] cluster</name>
        <dbReference type="ChEBI" id="CHEBI:190135"/>
    </cofactor>
</comment>
<dbReference type="GO" id="GO:0051537">
    <property type="term" value="F:2 iron, 2 sulfur cluster binding"/>
    <property type="evidence" value="ECO:0007669"/>
    <property type="project" value="UniProtKB-KW"/>
</dbReference>
<feature type="binding site" evidence="9">
    <location>
        <position position="179"/>
    </location>
    <ligand>
        <name>[2Fe-2S] cluster</name>
        <dbReference type="ChEBI" id="CHEBI:190135"/>
    </ligand>
</feature>
<feature type="region of interest" description="Disordered" evidence="10">
    <location>
        <begin position="206"/>
        <end position="249"/>
    </location>
</feature>
<reference evidence="12" key="1">
    <citation type="submission" date="2016-10" db="EMBL/GenBank/DDBJ databases">
        <authorList>
            <person name="Jeantristanb JTB J.-T."/>
            <person name="Ricardo R."/>
        </authorList>
    </citation>
    <scope>NUCLEOTIDE SEQUENCE [LARGE SCALE GENOMIC DNA]</scope>
</reference>
<dbReference type="STRING" id="289078.A0A2X0KZI5"/>
<keyword evidence="6 9" id="KW-0411">Iron-sulfur</keyword>
<evidence type="ECO:0000256" key="5">
    <source>
        <dbReference type="ARBA" id="ARBA00023004"/>
    </source>
</evidence>
<feature type="binding site" evidence="9">
    <location>
        <position position="175"/>
    </location>
    <ligand>
        <name>[2Fe-2S] cluster</name>
        <dbReference type="ChEBI" id="CHEBI:190135"/>
    </ligand>
</feature>
<protein>
    <submittedName>
        <fullName evidence="11">BZ3500_MvSof-1268-A1-R1_Chr2-1g04543 protein</fullName>
    </submittedName>
</protein>
<keyword evidence="7" id="KW-0520">NAD</keyword>
<name>A0A2X0KZI5_9BASI</name>
<feature type="binding site" evidence="9">
    <location>
        <position position="132"/>
    </location>
    <ligand>
        <name>[2Fe-2S] cluster</name>
        <dbReference type="ChEBI" id="CHEBI:190135"/>
    </ligand>
</feature>
<proteinExistence type="inferred from homology"/>
<keyword evidence="5 9" id="KW-0408">Iron</keyword>
<evidence type="ECO:0000256" key="3">
    <source>
        <dbReference type="ARBA" id="ARBA00022723"/>
    </source>
</evidence>
<dbReference type="GO" id="GO:0046872">
    <property type="term" value="F:metal ion binding"/>
    <property type="evidence" value="ECO:0007669"/>
    <property type="project" value="UniProtKB-KW"/>
</dbReference>
<evidence type="ECO:0000256" key="9">
    <source>
        <dbReference type="PIRSR" id="PIRSR000216-1"/>
    </source>
</evidence>
<dbReference type="InterPro" id="IPR036249">
    <property type="entry name" value="Thioredoxin-like_sf"/>
</dbReference>
<keyword evidence="12" id="KW-1185">Reference proteome</keyword>
<keyword evidence="4" id="KW-1278">Translocase</keyword>
<evidence type="ECO:0000256" key="10">
    <source>
        <dbReference type="SAM" id="MobiDB-lite"/>
    </source>
</evidence>
<dbReference type="GO" id="GO:0098796">
    <property type="term" value="C:membrane protein complex"/>
    <property type="evidence" value="ECO:0007669"/>
    <property type="project" value="UniProtKB-ARBA"/>
</dbReference>
<evidence type="ECO:0000256" key="6">
    <source>
        <dbReference type="ARBA" id="ARBA00023014"/>
    </source>
</evidence>
<evidence type="ECO:0000256" key="7">
    <source>
        <dbReference type="ARBA" id="ARBA00023027"/>
    </source>
</evidence>
<dbReference type="OrthoDB" id="10254187at2759"/>
<dbReference type="InterPro" id="IPR042128">
    <property type="entry name" value="NuoE_dom"/>
</dbReference>
<dbReference type="AlphaFoldDB" id="A0A2X0KZI5"/>
<dbReference type="PANTHER" id="PTHR10371">
    <property type="entry name" value="NADH DEHYDROGENASE UBIQUINONE FLAVOPROTEIN 2, MITOCHONDRIAL"/>
    <property type="match status" value="1"/>
</dbReference>
<evidence type="ECO:0000256" key="2">
    <source>
        <dbReference type="ARBA" id="ARBA00022714"/>
    </source>
</evidence>
<dbReference type="SUPFAM" id="SSF52833">
    <property type="entry name" value="Thioredoxin-like"/>
    <property type="match status" value="1"/>
</dbReference>
<dbReference type="PROSITE" id="PS01099">
    <property type="entry name" value="COMPLEX1_24K"/>
    <property type="match status" value="1"/>
</dbReference>
<evidence type="ECO:0000256" key="4">
    <source>
        <dbReference type="ARBA" id="ARBA00022967"/>
    </source>
</evidence>
<dbReference type="EMBL" id="FMWP01000012">
    <property type="protein sequence ID" value="SCZ88643.1"/>
    <property type="molecule type" value="Genomic_DNA"/>
</dbReference>
<comment type="cofactor">
    <cofactor evidence="9">
        <name>[2Fe-2S] cluster</name>
        <dbReference type="ChEBI" id="CHEBI:190135"/>
    </cofactor>
    <text evidence="9">Binds 1 [2Fe-2S] cluster.</text>
</comment>
<dbReference type="GO" id="GO:0006120">
    <property type="term" value="P:mitochondrial electron transport, NADH to ubiquinone"/>
    <property type="evidence" value="ECO:0007669"/>
    <property type="project" value="UniProtKB-ARBA"/>
</dbReference>
<organism evidence="11 12">
    <name type="scientific">Microbotryum saponariae</name>
    <dbReference type="NCBI Taxonomy" id="289078"/>
    <lineage>
        <taxon>Eukaryota</taxon>
        <taxon>Fungi</taxon>
        <taxon>Dikarya</taxon>
        <taxon>Basidiomycota</taxon>
        <taxon>Pucciniomycotina</taxon>
        <taxon>Microbotryomycetes</taxon>
        <taxon>Microbotryales</taxon>
        <taxon>Microbotryaceae</taxon>
        <taxon>Microbotryum</taxon>
    </lineage>
</organism>
<dbReference type="Pfam" id="PF01257">
    <property type="entry name" value="2Fe-2S_thioredx"/>
    <property type="match status" value="1"/>
</dbReference>
<evidence type="ECO:0000256" key="8">
    <source>
        <dbReference type="ARBA" id="ARBA00034078"/>
    </source>
</evidence>
<dbReference type="InterPro" id="IPR002023">
    <property type="entry name" value="NuoE-like"/>
</dbReference>
<dbReference type="Gene3D" id="3.40.30.10">
    <property type="entry name" value="Glutaredoxin"/>
    <property type="match status" value="1"/>
</dbReference>
<sequence length="249" mass="27261">MASLLRQAIQSTSRTSTQAVRSFSSARVARSDALMVHRNSSHNNPSIPFSLTAENQKVADKIIAKYPSQYKKAAVIPLLELAQIQNKNFTSISVMNEVARILEMPPMRVYEVASFYTMFNREPVGDHFVQVCTTTPCMLGGAGSDVIVEAIQKHLGIGLGQTTKDNKFTFIEVECLGACSNAPMVQINDKFYEDLTPESIVSVLKDLSAGKEPKTGPQSKRKGSEPDGPLTAMIGEPPKPADIFAPEWR</sequence>
<dbReference type="PANTHER" id="PTHR10371:SF3">
    <property type="entry name" value="NADH DEHYDROGENASE [UBIQUINONE] FLAVOPROTEIN 2, MITOCHONDRIAL"/>
    <property type="match status" value="1"/>
</dbReference>
<keyword evidence="3 9" id="KW-0479">Metal-binding</keyword>
<evidence type="ECO:0000256" key="1">
    <source>
        <dbReference type="ARBA" id="ARBA00010643"/>
    </source>
</evidence>
<dbReference type="GO" id="GO:1902494">
    <property type="term" value="C:catalytic complex"/>
    <property type="evidence" value="ECO:0007669"/>
    <property type="project" value="UniProtKB-ARBA"/>
</dbReference>
<dbReference type="CDD" id="cd03064">
    <property type="entry name" value="TRX_Fd_NuoE"/>
    <property type="match status" value="1"/>
</dbReference>
<keyword evidence="2 9" id="KW-0001">2Fe-2S</keyword>
<dbReference type="GO" id="GO:0016491">
    <property type="term" value="F:oxidoreductase activity"/>
    <property type="evidence" value="ECO:0007669"/>
    <property type="project" value="InterPro"/>
</dbReference>
<dbReference type="PIRSF" id="PIRSF000216">
    <property type="entry name" value="NADH_DH_24kDa"/>
    <property type="match status" value="1"/>
</dbReference>
<gene>
    <name evidence="11" type="ORF">BZ3500_MVSOF-1268-A1-R1_CHR2-1G04543</name>
</gene>